<evidence type="ECO:0000256" key="7">
    <source>
        <dbReference type="RuleBase" id="RU369079"/>
    </source>
</evidence>
<dbReference type="PANTHER" id="PTHR33362">
    <property type="entry name" value="SIALIC ACID TRAP TRANSPORTER PERMEASE PROTEIN SIAT-RELATED"/>
    <property type="match status" value="1"/>
</dbReference>
<accession>A0ABT1XBT5</accession>
<comment type="subunit">
    <text evidence="7">The complex comprises the extracytoplasmic solute receptor protein and the two transmembrane proteins.</text>
</comment>
<protein>
    <recommendedName>
        <fullName evidence="7">TRAP transporter large permease protein</fullName>
    </recommendedName>
</protein>
<feature type="transmembrane region" description="Helical" evidence="7">
    <location>
        <begin position="238"/>
        <end position="254"/>
    </location>
</feature>
<evidence type="ECO:0000256" key="3">
    <source>
        <dbReference type="ARBA" id="ARBA00022519"/>
    </source>
</evidence>
<feature type="transmembrane region" description="Helical" evidence="7">
    <location>
        <begin position="136"/>
        <end position="160"/>
    </location>
</feature>
<evidence type="ECO:0000256" key="4">
    <source>
        <dbReference type="ARBA" id="ARBA00022692"/>
    </source>
</evidence>
<evidence type="ECO:0000256" key="6">
    <source>
        <dbReference type="ARBA" id="ARBA00023136"/>
    </source>
</evidence>
<evidence type="ECO:0000256" key="1">
    <source>
        <dbReference type="ARBA" id="ARBA00004429"/>
    </source>
</evidence>
<dbReference type="EMBL" id="JANJOU010000037">
    <property type="protein sequence ID" value="MCR0985590.1"/>
    <property type="molecule type" value="Genomic_DNA"/>
</dbReference>
<name>A0ABT1XBT5_9PROT</name>
<dbReference type="NCBIfam" id="TIGR00786">
    <property type="entry name" value="dctM"/>
    <property type="match status" value="1"/>
</dbReference>
<dbReference type="Pfam" id="PF06808">
    <property type="entry name" value="DctM"/>
    <property type="match status" value="1"/>
</dbReference>
<dbReference type="InterPro" id="IPR010656">
    <property type="entry name" value="DctM"/>
</dbReference>
<feature type="transmembrane region" description="Helical" evidence="7">
    <location>
        <begin position="76"/>
        <end position="99"/>
    </location>
</feature>
<evidence type="ECO:0000313" key="9">
    <source>
        <dbReference type="EMBL" id="MCR0985590.1"/>
    </source>
</evidence>
<feature type="transmembrane region" description="Helical" evidence="7">
    <location>
        <begin position="166"/>
        <end position="187"/>
    </location>
</feature>
<gene>
    <name evidence="9" type="ORF">NRP21_26410</name>
</gene>
<comment type="subcellular location">
    <subcellularLocation>
        <location evidence="1 7">Cell inner membrane</location>
        <topology evidence="1 7">Multi-pass membrane protein</topology>
    </subcellularLocation>
</comment>
<dbReference type="PANTHER" id="PTHR33362:SF2">
    <property type="entry name" value="TRAP TRANSPORTER LARGE PERMEASE PROTEIN"/>
    <property type="match status" value="1"/>
</dbReference>
<dbReference type="RefSeq" id="WP_257719238.1">
    <property type="nucleotide sequence ID" value="NZ_JANJOU010000037.1"/>
</dbReference>
<dbReference type="PIRSF" id="PIRSF006066">
    <property type="entry name" value="HI0050"/>
    <property type="match status" value="1"/>
</dbReference>
<feature type="transmembrane region" description="Helical" evidence="7">
    <location>
        <begin position="208"/>
        <end position="232"/>
    </location>
</feature>
<dbReference type="Proteomes" id="UP001524642">
    <property type="component" value="Unassembled WGS sequence"/>
</dbReference>
<feature type="transmembrane region" description="Helical" evidence="7">
    <location>
        <begin position="266"/>
        <end position="291"/>
    </location>
</feature>
<keyword evidence="6 7" id="KW-0472">Membrane</keyword>
<evidence type="ECO:0000259" key="8">
    <source>
        <dbReference type="Pfam" id="PF06808"/>
    </source>
</evidence>
<evidence type="ECO:0000256" key="5">
    <source>
        <dbReference type="ARBA" id="ARBA00022989"/>
    </source>
</evidence>
<reference evidence="9 10" key="1">
    <citation type="submission" date="2022-06" db="EMBL/GenBank/DDBJ databases">
        <title>Roseomonas CN29.</title>
        <authorList>
            <person name="Cheng Y."/>
            <person name="He X."/>
        </authorList>
    </citation>
    <scope>NUCLEOTIDE SEQUENCE [LARGE SCALE GENOMIC DNA]</scope>
    <source>
        <strain evidence="9 10">CN29</strain>
    </source>
</reference>
<evidence type="ECO:0000256" key="2">
    <source>
        <dbReference type="ARBA" id="ARBA00022475"/>
    </source>
</evidence>
<feature type="transmembrane region" description="Helical" evidence="7">
    <location>
        <begin position="394"/>
        <end position="418"/>
    </location>
</feature>
<keyword evidence="7" id="KW-0813">Transport</keyword>
<comment type="similarity">
    <text evidence="7">Belongs to the TRAP transporter large permease family.</text>
</comment>
<feature type="transmembrane region" description="Helical" evidence="7">
    <location>
        <begin position="352"/>
        <end position="382"/>
    </location>
</feature>
<keyword evidence="4 7" id="KW-0812">Transmembrane</keyword>
<comment type="caution">
    <text evidence="9">The sequence shown here is derived from an EMBL/GenBank/DDBJ whole genome shotgun (WGS) entry which is preliminary data.</text>
</comment>
<keyword evidence="2" id="KW-1003">Cell membrane</keyword>
<feature type="transmembrane region" description="Helical" evidence="7">
    <location>
        <begin position="311"/>
        <end position="331"/>
    </location>
</feature>
<evidence type="ECO:0000313" key="10">
    <source>
        <dbReference type="Proteomes" id="UP001524642"/>
    </source>
</evidence>
<organism evidence="9 10">
    <name type="scientific">Roseomonas populi</name>
    <dbReference type="NCBI Taxonomy" id="3121582"/>
    <lineage>
        <taxon>Bacteria</taxon>
        <taxon>Pseudomonadati</taxon>
        <taxon>Pseudomonadota</taxon>
        <taxon>Alphaproteobacteria</taxon>
        <taxon>Acetobacterales</taxon>
        <taxon>Roseomonadaceae</taxon>
        <taxon>Roseomonas</taxon>
    </lineage>
</organism>
<proteinExistence type="inferred from homology"/>
<keyword evidence="3 7" id="KW-0997">Cell inner membrane</keyword>
<keyword evidence="10" id="KW-1185">Reference proteome</keyword>
<feature type="transmembrane region" description="Helical" evidence="7">
    <location>
        <begin position="45"/>
        <end position="64"/>
    </location>
</feature>
<feature type="domain" description="TRAP C4-dicarboxylate transport system permease DctM subunit" evidence="8">
    <location>
        <begin position="6"/>
        <end position="412"/>
    </location>
</feature>
<sequence>MIAVLTLFLVFVVIGTPIAFALGGAAAIGLWLMEGVPLDIVASRTFGAIDSFTYLAIPFFILAGELMETGGISRRLITFATAMVGHVRGGLGNVVVLAMMLFSGISGSTNADAAAVGAVMIPSMKERGYSGARAGAIVAAAAGMGILVPPCLTMVVYGSVTNTSVAALFAAGFLPAIIMAGALMLHLRIEERRSGLQPEPRLSWRERFRTFLGAGWALLLPLIIFGGILGGLFTPTEAAVVAVAYATLAGMVLYREITPAFFARALVRSGVATGAVMLMIAGANILAWLMTVEQVPQALAELIASVGGGRTMFMILSILVFLVLFALLDGIPGMLMLIPVFVPIARELGIDLLHYGTVMTTVMGIALFTPPLGVGLYIILGISGATLPDLTRHLWPYLVTMLAVALLIAFVPIVVYALPAALGLHSLT</sequence>
<keyword evidence="5 7" id="KW-1133">Transmembrane helix</keyword>
<comment type="function">
    <text evidence="7">Part of the tripartite ATP-independent periplasmic (TRAP) transport system.</text>
</comment>
<dbReference type="InterPro" id="IPR004681">
    <property type="entry name" value="TRAP_DctM"/>
</dbReference>
<comment type="caution">
    <text evidence="7">Lacks conserved residue(s) required for the propagation of feature annotation.</text>
</comment>